<keyword evidence="9" id="KW-0234">DNA repair</keyword>
<reference evidence="11 12" key="1">
    <citation type="submission" date="2023-07" db="EMBL/GenBank/DDBJ databases">
        <title>Genomic Encyclopedia of Type Strains, Phase IV (KMG-IV): sequencing the most valuable type-strain genomes for metagenomic binning, comparative biology and taxonomic classification.</title>
        <authorList>
            <person name="Goeker M."/>
        </authorList>
    </citation>
    <scope>NUCLEOTIDE SEQUENCE [LARGE SCALE GENOMIC DNA]</scope>
    <source>
        <strain evidence="11 12">DSM 23948</strain>
    </source>
</reference>
<dbReference type="InterPro" id="IPR011335">
    <property type="entry name" value="Restrct_endonuc-II-like"/>
</dbReference>
<keyword evidence="2" id="KW-0547">Nucleotide-binding</keyword>
<dbReference type="InterPro" id="IPR011604">
    <property type="entry name" value="PDDEXK-like_dom_sf"/>
</dbReference>
<dbReference type="SUPFAM" id="SSF52980">
    <property type="entry name" value="Restriction endonuclease-like"/>
    <property type="match status" value="1"/>
</dbReference>
<keyword evidence="8" id="KW-0238">DNA-binding</keyword>
<evidence type="ECO:0000256" key="5">
    <source>
        <dbReference type="ARBA" id="ARBA00022806"/>
    </source>
</evidence>
<dbReference type="GO" id="GO:0016787">
    <property type="term" value="F:hydrolase activity"/>
    <property type="evidence" value="ECO:0007669"/>
    <property type="project" value="UniProtKB-KW"/>
</dbReference>
<dbReference type="GO" id="GO:0003678">
    <property type="term" value="F:DNA helicase activity"/>
    <property type="evidence" value="ECO:0007669"/>
    <property type="project" value="UniProtKB-EC"/>
</dbReference>
<dbReference type="Pfam" id="PF12705">
    <property type="entry name" value="PDDEXK_1"/>
    <property type="match status" value="1"/>
</dbReference>
<dbReference type="InterPro" id="IPR038726">
    <property type="entry name" value="PDDEXK_AddAB-type"/>
</dbReference>
<evidence type="ECO:0000256" key="4">
    <source>
        <dbReference type="ARBA" id="ARBA00022801"/>
    </source>
</evidence>
<name>A0ABT9V0X5_9BACL</name>
<dbReference type="EMBL" id="JAUSTU010000003">
    <property type="protein sequence ID" value="MDQ0154594.1"/>
    <property type="molecule type" value="Genomic_DNA"/>
</dbReference>
<dbReference type="Gene3D" id="3.90.320.10">
    <property type="match status" value="1"/>
</dbReference>
<accession>A0ABT9V0X5</accession>
<evidence type="ECO:0000256" key="7">
    <source>
        <dbReference type="ARBA" id="ARBA00022840"/>
    </source>
</evidence>
<evidence type="ECO:0000256" key="1">
    <source>
        <dbReference type="ARBA" id="ARBA00022722"/>
    </source>
</evidence>
<dbReference type="Proteomes" id="UP001231362">
    <property type="component" value="Unassembled WGS sequence"/>
</dbReference>
<keyword evidence="5 11" id="KW-0347">Helicase</keyword>
<evidence type="ECO:0000259" key="10">
    <source>
        <dbReference type="Pfam" id="PF12705"/>
    </source>
</evidence>
<dbReference type="SUPFAM" id="SSF52540">
    <property type="entry name" value="P-loop containing nucleoside triphosphate hydrolases"/>
    <property type="match status" value="1"/>
</dbReference>
<dbReference type="EC" id="3.6.4.12" evidence="11"/>
<evidence type="ECO:0000256" key="6">
    <source>
        <dbReference type="ARBA" id="ARBA00022839"/>
    </source>
</evidence>
<dbReference type="PANTHER" id="PTHR30591:SF1">
    <property type="entry name" value="RECBCD ENZYME SUBUNIT RECC"/>
    <property type="match status" value="1"/>
</dbReference>
<organism evidence="11 12">
    <name type="scientific">Anoxybacillus andreesenii</name>
    <dbReference type="NCBI Taxonomy" id="1325932"/>
    <lineage>
        <taxon>Bacteria</taxon>
        <taxon>Bacillati</taxon>
        <taxon>Bacillota</taxon>
        <taxon>Bacilli</taxon>
        <taxon>Bacillales</taxon>
        <taxon>Anoxybacillaceae</taxon>
        <taxon>Anoxybacillus</taxon>
    </lineage>
</organism>
<dbReference type="InterPro" id="IPR027417">
    <property type="entry name" value="P-loop_NTPase"/>
</dbReference>
<keyword evidence="7" id="KW-0067">ATP-binding</keyword>
<keyword evidence="4 11" id="KW-0378">Hydrolase</keyword>
<comment type="caution">
    <text evidence="11">The sequence shown here is derived from an EMBL/GenBank/DDBJ whole genome shotgun (WGS) entry which is preliminary data.</text>
</comment>
<gene>
    <name evidence="11" type="ORF">J2S07_000898</name>
</gene>
<sequence>MKSLLEALHNWCVKYPIQEKIVVVDSYSIGEQINQAYNLMGYSSINLKYKTVYDLAAEVVALTGGPTSVLDSIVAEQMIYSLLVEIKETGSLHYFSGMEITPSFSKSIYRAIQELRMAGYTKDDFPLKAFLSKEKAKDISIILEKYEAMLESKELTDEAGMLRTAIQHAKASEHQIFFLQSDLRLSYLEEEFLRLILPENSHKLPVDQVRGIQIPERTSLSAISWGDASPLSYIYDLEHANEEPNLSFFSAKTEELELKEVFERIKSAGTRLDDYVLFYTNPDRYVTLIYHLAQSVNIQVTFGEGLPISFSRPGRLVSGILNWIQSNYSVQPFLYLLQEGLLELGEEAPSRAKIAGYLRDLQIGWGKERYLTIIKEEIVNLQAMIDTLENGERKDYLNKQLHDLNWLSKWFAGVFKRLPNDESTLNYQETLEGIHTLLKNYGSTNGSLHEIGKTALLETMEKIIPFANETSSRFEVFEKIKDLLLSIRILQSKPMPGHLHVASYKSGVYHARPNVFVVGLDNRSFPGRASEDPLLLDTERRELGRKIPILQNSGREILYLMLQVLAHTRGSVTVSYCSFDILDNRAVSPAHLFLQCYRYATGNKEADFKTLRTLPSALTRDEILETKDYWNQKLFVEAFSVIDGSLLKALPNLKVGLEAEAYRAGADFTEFDGLVEMEEGELDPRVNKDALVSAAKLEMIAKCPYSYFLQDVLRVRPIESVEYDSYKWLDAATRGSLLHSIFENFYKEIQGEKPSLEQHEEKIYRMANELIQKQRELIPPPSERIFDKEVKDILECCHIFLKEEEQHSESYEPLYFEYTFGLGEHKPAVVTLPSGATIQVAGKIDRVDKSSTGHLHILDYKTGSTYGYENQKVFKGGRQLQHMLYALAIEQHLGLEAGTVQESAYYFPTVKGLAKRVVRKQDKIVRTNGADILERLIDVLKSGTFTMTDDENDCKFCDFKTVCRRAFYDKDILEMKQTDKKREELGRFKGVRAYD</sequence>
<evidence type="ECO:0000313" key="11">
    <source>
        <dbReference type="EMBL" id="MDQ0154594.1"/>
    </source>
</evidence>
<evidence type="ECO:0000256" key="8">
    <source>
        <dbReference type="ARBA" id="ARBA00023125"/>
    </source>
</evidence>
<protein>
    <submittedName>
        <fullName evidence="11">ATP-dependent helicase/nuclease subunit B</fullName>
        <ecNumber evidence="11">3.1.-.-</ecNumber>
        <ecNumber evidence="11">3.6.4.12</ecNumber>
    </submittedName>
</protein>
<evidence type="ECO:0000256" key="2">
    <source>
        <dbReference type="ARBA" id="ARBA00022741"/>
    </source>
</evidence>
<keyword evidence="1" id="KW-0540">Nuclease</keyword>
<evidence type="ECO:0000256" key="3">
    <source>
        <dbReference type="ARBA" id="ARBA00022763"/>
    </source>
</evidence>
<dbReference type="RefSeq" id="WP_307149197.1">
    <property type="nucleotide sequence ID" value="NZ_JAUSTU010000003.1"/>
</dbReference>
<keyword evidence="3" id="KW-0227">DNA damage</keyword>
<feature type="domain" description="PD-(D/E)XK endonuclease-like" evidence="10">
    <location>
        <begin position="692"/>
        <end position="964"/>
    </location>
</feature>
<dbReference type="Gene3D" id="3.40.50.300">
    <property type="entry name" value="P-loop containing nucleotide triphosphate hydrolases"/>
    <property type="match status" value="1"/>
</dbReference>
<evidence type="ECO:0000256" key="9">
    <source>
        <dbReference type="ARBA" id="ARBA00023204"/>
    </source>
</evidence>
<keyword evidence="6" id="KW-0269">Exonuclease</keyword>
<keyword evidence="12" id="KW-1185">Reference proteome</keyword>
<proteinExistence type="predicted"/>
<dbReference type="PANTHER" id="PTHR30591">
    <property type="entry name" value="RECBCD ENZYME SUBUNIT RECC"/>
    <property type="match status" value="1"/>
</dbReference>
<evidence type="ECO:0000313" key="12">
    <source>
        <dbReference type="Proteomes" id="UP001231362"/>
    </source>
</evidence>
<dbReference type="EC" id="3.1.-.-" evidence="11"/>